<dbReference type="EMBL" id="QMDX01000004">
    <property type="protein sequence ID" value="TSD14293.1"/>
    <property type="molecule type" value="Genomic_DNA"/>
</dbReference>
<gene>
    <name evidence="5" type="ORF">DP107_08565</name>
</gene>
<evidence type="ECO:0000313" key="5">
    <source>
        <dbReference type="EMBL" id="TSD14293.1"/>
    </source>
</evidence>
<feature type="domain" description="HVO-0513-like N-terminal" evidence="4">
    <location>
        <begin position="54"/>
        <end position="187"/>
    </location>
</feature>
<dbReference type="InParanoid" id="A0A554NA81"/>
<dbReference type="Proteomes" id="UP000319894">
    <property type="component" value="Unassembled WGS sequence"/>
</dbReference>
<evidence type="ECO:0000313" key="6">
    <source>
        <dbReference type="Proteomes" id="UP000319894"/>
    </source>
</evidence>
<keyword evidence="2" id="KW-0804">Transcription</keyword>
<sequence length="254" mass="28189">MTGYLNCVAAVPTSPRARDDTDATAPHNPLCDPPAPADMRYVDFLLIPKERHLHPATAAIAADPGVSLEAIHHFNVLEDGTAVVLMEFSGGVDRLDALVGDNPDVLSYDPSASEQGAFVYSRVTADEELQQLYSVPRRRELVLDTPMRYTDRGALEVRAIGNQRAIREAIEDVPDGLTLKFISTGEYDPDRPESEDQLTERQREILRTAVEMGYYEEPRETNYQELAAELDLSSGTVGEHLRKIESTVLKRLVP</sequence>
<keyword evidence="6" id="KW-1185">Reference proteome</keyword>
<dbReference type="Pfam" id="PF04967">
    <property type="entry name" value="HTH_10"/>
    <property type="match status" value="1"/>
</dbReference>
<comment type="caution">
    <text evidence="5">The sequence shown here is derived from an EMBL/GenBank/DDBJ whole genome shotgun (WGS) entry which is preliminary data.</text>
</comment>
<name>A0A554NA81_9EURY</name>
<dbReference type="InterPro" id="IPR056493">
    <property type="entry name" value="HVO_0513_N"/>
</dbReference>
<accession>A0A554NA81</accession>
<feature type="domain" description="HTH bat-type" evidence="3">
    <location>
        <begin position="198"/>
        <end position="249"/>
    </location>
</feature>
<evidence type="ECO:0000256" key="2">
    <source>
        <dbReference type="ARBA" id="ARBA00023163"/>
    </source>
</evidence>
<evidence type="ECO:0000256" key="1">
    <source>
        <dbReference type="ARBA" id="ARBA00023015"/>
    </source>
</evidence>
<dbReference type="Gene3D" id="1.10.10.10">
    <property type="entry name" value="Winged helix-like DNA-binding domain superfamily/Winged helix DNA-binding domain"/>
    <property type="match status" value="1"/>
</dbReference>
<dbReference type="PANTHER" id="PTHR34236:SF1">
    <property type="entry name" value="DIMETHYL SULFOXIDE REDUCTASE TRANSCRIPTIONAL ACTIVATOR"/>
    <property type="match status" value="1"/>
</dbReference>
<dbReference type="PANTHER" id="PTHR34236">
    <property type="entry name" value="DIMETHYL SULFOXIDE REDUCTASE TRANSCRIPTIONAL ACTIVATOR"/>
    <property type="match status" value="1"/>
</dbReference>
<evidence type="ECO:0000259" key="3">
    <source>
        <dbReference type="Pfam" id="PF04967"/>
    </source>
</evidence>
<dbReference type="InterPro" id="IPR036388">
    <property type="entry name" value="WH-like_DNA-bd_sf"/>
</dbReference>
<dbReference type="InterPro" id="IPR007050">
    <property type="entry name" value="HTH_bacterioopsin"/>
</dbReference>
<dbReference type="AlphaFoldDB" id="A0A554NA81"/>
<protein>
    <submittedName>
        <fullName evidence="5">Bacterio-opsin activator</fullName>
    </submittedName>
</protein>
<reference evidence="5 6" key="1">
    <citation type="submission" date="2018-06" db="EMBL/GenBank/DDBJ databases">
        <title>Natronomonas sp. F16-60 a new haloarchaeon isolated from a solar saltern of Isla Cristina, Huelva, Spain.</title>
        <authorList>
            <person name="Duran-Viseras A."/>
            <person name="Sanchez-Porro C."/>
            <person name="Ventosa A."/>
        </authorList>
    </citation>
    <scope>NUCLEOTIDE SEQUENCE [LARGE SCALE GENOMIC DNA]</scope>
    <source>
        <strain evidence="5 6">F16-60</strain>
    </source>
</reference>
<dbReference type="Pfam" id="PF24278">
    <property type="entry name" value="HVO_0513_N"/>
    <property type="match status" value="1"/>
</dbReference>
<evidence type="ECO:0000259" key="4">
    <source>
        <dbReference type="Pfam" id="PF24278"/>
    </source>
</evidence>
<organism evidence="5 6">
    <name type="scientific">Haloglomus irregulare</name>
    <dbReference type="NCBI Taxonomy" id="2234134"/>
    <lineage>
        <taxon>Archaea</taxon>
        <taxon>Methanobacteriati</taxon>
        <taxon>Methanobacteriota</taxon>
        <taxon>Stenosarchaea group</taxon>
        <taxon>Halobacteria</taxon>
        <taxon>Halobacteriales</taxon>
        <taxon>Natronomonadaceae</taxon>
        <taxon>Haloglomus</taxon>
    </lineage>
</organism>
<keyword evidence="1" id="KW-0805">Transcription regulation</keyword>
<proteinExistence type="predicted"/>